<evidence type="ECO:0000313" key="9">
    <source>
        <dbReference type="Proteomes" id="UP000234530"/>
    </source>
</evidence>
<evidence type="ECO:0000313" key="8">
    <source>
        <dbReference type="EMBL" id="AUH64407.1"/>
    </source>
</evidence>
<keyword evidence="4 6" id="KW-1133">Transmembrane helix</keyword>
<feature type="transmembrane region" description="Helical" evidence="6">
    <location>
        <begin position="85"/>
        <end position="104"/>
    </location>
</feature>
<dbReference type="Proteomes" id="UP000234530">
    <property type="component" value="Chromosome"/>
</dbReference>
<evidence type="ECO:0000259" key="7">
    <source>
        <dbReference type="PROSITE" id="PS50850"/>
    </source>
</evidence>
<feature type="transmembrane region" description="Helical" evidence="6">
    <location>
        <begin position="149"/>
        <end position="169"/>
    </location>
</feature>
<accession>A0A2H5EYP6</accession>
<feature type="transmembrane region" description="Helical" evidence="6">
    <location>
        <begin position="175"/>
        <end position="193"/>
    </location>
</feature>
<keyword evidence="5 6" id="KW-0472">Membrane</keyword>
<reference evidence="8 9" key="1">
    <citation type="journal article" date="2013" name="Antonie Van Leeuwenhoek">
        <title>Paracoccus zhejiangensis sp. nov., isolated from activated sludge in wastewater-treatment system.</title>
        <authorList>
            <person name="Wu Z.G."/>
            <person name="Zhang D.F."/>
            <person name="Liu Y.L."/>
            <person name="Wang F."/>
            <person name="Jiang X."/>
            <person name="Li C."/>
            <person name="Li S.P."/>
            <person name="Hong Q."/>
            <person name="Li W.J."/>
        </authorList>
    </citation>
    <scope>NUCLEOTIDE SEQUENCE [LARGE SCALE GENOMIC DNA]</scope>
    <source>
        <strain evidence="8 9">J6</strain>
    </source>
</reference>
<feature type="transmembrane region" description="Helical" evidence="6">
    <location>
        <begin position="253"/>
        <end position="272"/>
    </location>
</feature>
<dbReference type="GO" id="GO:0022857">
    <property type="term" value="F:transmembrane transporter activity"/>
    <property type="evidence" value="ECO:0007669"/>
    <property type="project" value="InterPro"/>
</dbReference>
<dbReference type="SUPFAM" id="SSF103473">
    <property type="entry name" value="MFS general substrate transporter"/>
    <property type="match status" value="1"/>
</dbReference>
<name>A0A2H5EYP6_9RHOB</name>
<keyword evidence="2" id="KW-1003">Cell membrane</keyword>
<organism evidence="8 9">
    <name type="scientific">Paracoccus zhejiangensis</name>
    <dbReference type="NCBI Taxonomy" id="1077935"/>
    <lineage>
        <taxon>Bacteria</taxon>
        <taxon>Pseudomonadati</taxon>
        <taxon>Pseudomonadota</taxon>
        <taxon>Alphaproteobacteria</taxon>
        <taxon>Rhodobacterales</taxon>
        <taxon>Paracoccaceae</taxon>
        <taxon>Paracoccus</taxon>
    </lineage>
</organism>
<proteinExistence type="predicted"/>
<dbReference type="OrthoDB" id="9812221at2"/>
<dbReference type="Pfam" id="PF07690">
    <property type="entry name" value="MFS_1"/>
    <property type="match status" value="1"/>
</dbReference>
<evidence type="ECO:0000256" key="3">
    <source>
        <dbReference type="ARBA" id="ARBA00022692"/>
    </source>
</evidence>
<dbReference type="AlphaFoldDB" id="A0A2H5EYP6"/>
<feature type="transmembrane region" description="Helical" evidence="6">
    <location>
        <begin position="343"/>
        <end position="366"/>
    </location>
</feature>
<evidence type="ECO:0000256" key="6">
    <source>
        <dbReference type="SAM" id="Phobius"/>
    </source>
</evidence>
<evidence type="ECO:0000256" key="4">
    <source>
        <dbReference type="ARBA" id="ARBA00022989"/>
    </source>
</evidence>
<feature type="transmembrane region" description="Helical" evidence="6">
    <location>
        <begin position="116"/>
        <end position="137"/>
    </location>
</feature>
<dbReference type="GO" id="GO:0005886">
    <property type="term" value="C:plasma membrane"/>
    <property type="evidence" value="ECO:0007669"/>
    <property type="project" value="UniProtKB-SubCell"/>
</dbReference>
<dbReference type="CDD" id="cd17473">
    <property type="entry name" value="MFS_arabinose_efflux_permease_like"/>
    <property type="match status" value="1"/>
</dbReference>
<keyword evidence="3 6" id="KW-0812">Transmembrane</keyword>
<dbReference type="InterPro" id="IPR036259">
    <property type="entry name" value="MFS_trans_sf"/>
</dbReference>
<feature type="transmembrane region" description="Helical" evidence="6">
    <location>
        <begin position="54"/>
        <end position="78"/>
    </location>
</feature>
<comment type="subcellular location">
    <subcellularLocation>
        <location evidence="1">Cell membrane</location>
        <topology evidence="1">Multi-pass membrane protein</topology>
    </subcellularLocation>
</comment>
<sequence length="398" mass="40925">MTETEFPESKALRHDPRALALLLAASLTVMAAATISPALPGLERQFPDTAANAWLIRLLVPAPSLAVILTAALCGIAAERIGRRPLLLTGITLFALAGSAGLVLQDLNHMLASRLVLGVALALIMTAQSALLGDYFSGAALHALSGAQVAARNFGGFAFITLAGALASLSARLPFAIYALPTLVLPFMARAITEPPRRIRGDRIATDPAAAPGWGLGVGLLSLGQMLVTTIFFTMPTQLPFYLEVRGYAEPALTGAVLGVLMIAGGISALFYPRLRARIGNLGNWAIGLALMALGFALLVSGSDIATIGTAAAAIGAGYALTIPGFTALSLQHSPAHRRGTMAAMLTASVFLGQFLSPLLSIPAIAHWGWQASGLGLAGLLAAAALVPAAFALRSGRS</sequence>
<evidence type="ECO:0000256" key="1">
    <source>
        <dbReference type="ARBA" id="ARBA00004651"/>
    </source>
</evidence>
<feature type="transmembrane region" description="Helical" evidence="6">
    <location>
        <begin position="372"/>
        <end position="393"/>
    </location>
</feature>
<dbReference type="Gene3D" id="1.20.1250.20">
    <property type="entry name" value="MFS general substrate transporter like domains"/>
    <property type="match status" value="1"/>
</dbReference>
<dbReference type="PROSITE" id="PS50850">
    <property type="entry name" value="MFS"/>
    <property type="match status" value="1"/>
</dbReference>
<protein>
    <submittedName>
        <fullName evidence="8">MFS transporter</fullName>
    </submittedName>
</protein>
<dbReference type="EMBL" id="CP025430">
    <property type="protein sequence ID" value="AUH64407.1"/>
    <property type="molecule type" value="Genomic_DNA"/>
</dbReference>
<dbReference type="PANTHER" id="PTHR43124">
    <property type="entry name" value="PURINE EFFLUX PUMP PBUE"/>
    <property type="match status" value="1"/>
</dbReference>
<feature type="transmembrane region" description="Helical" evidence="6">
    <location>
        <begin position="214"/>
        <end position="233"/>
    </location>
</feature>
<dbReference type="KEGG" id="pzh:CX676_09735"/>
<gene>
    <name evidence="8" type="ORF">CX676_09735</name>
</gene>
<dbReference type="InterPro" id="IPR050189">
    <property type="entry name" value="MFS_Efflux_Transporters"/>
</dbReference>
<evidence type="ECO:0000256" key="5">
    <source>
        <dbReference type="ARBA" id="ARBA00023136"/>
    </source>
</evidence>
<evidence type="ECO:0000256" key="2">
    <source>
        <dbReference type="ARBA" id="ARBA00022475"/>
    </source>
</evidence>
<feature type="transmembrane region" description="Helical" evidence="6">
    <location>
        <begin position="308"/>
        <end position="331"/>
    </location>
</feature>
<dbReference type="PANTHER" id="PTHR43124:SF3">
    <property type="entry name" value="CHLORAMPHENICOL EFFLUX PUMP RV0191"/>
    <property type="match status" value="1"/>
</dbReference>
<feature type="domain" description="Major facilitator superfamily (MFS) profile" evidence="7">
    <location>
        <begin position="17"/>
        <end position="397"/>
    </location>
</feature>
<dbReference type="InterPro" id="IPR020846">
    <property type="entry name" value="MFS_dom"/>
</dbReference>
<dbReference type="RefSeq" id="WP_101752444.1">
    <property type="nucleotide sequence ID" value="NZ_CP025430.1"/>
</dbReference>
<dbReference type="InterPro" id="IPR011701">
    <property type="entry name" value="MFS"/>
</dbReference>
<keyword evidence="9" id="KW-1185">Reference proteome</keyword>
<feature type="transmembrane region" description="Helical" evidence="6">
    <location>
        <begin position="284"/>
        <end position="302"/>
    </location>
</feature>